<keyword evidence="1 8" id="KW-0813">Transport</keyword>
<sequence length="177" mass="18099">MSADACAAAICRGAAHRPSVPQALRAGAVFGIIETLTPLIGWAIGLVAAGYVESVDHWIAFGLLGIVGGKMLLESFGEREDDAEPKGGLVTLVMTAIGTSIDAAAVGVSLALLHVNIVAIALAIGMATFVMSTLGMLLGAQLGMRFGAWVERLGGLTLILIGTAILLQHTGWIPGNL</sequence>
<evidence type="ECO:0000256" key="6">
    <source>
        <dbReference type="ARBA" id="ARBA00023136"/>
    </source>
</evidence>
<evidence type="ECO:0000256" key="5">
    <source>
        <dbReference type="ARBA" id="ARBA00023065"/>
    </source>
</evidence>
<dbReference type="Proteomes" id="UP001597115">
    <property type="component" value="Unassembled WGS sequence"/>
</dbReference>
<evidence type="ECO:0000256" key="4">
    <source>
        <dbReference type="ARBA" id="ARBA00022989"/>
    </source>
</evidence>
<keyword evidence="2 8" id="KW-1003">Cell membrane</keyword>
<dbReference type="HAMAP" id="MF_01521">
    <property type="entry name" value="MntP_pump"/>
    <property type="match status" value="1"/>
</dbReference>
<feature type="transmembrane region" description="Helical" evidence="8">
    <location>
        <begin position="89"/>
        <end position="111"/>
    </location>
</feature>
<accession>A0ABW4HY25</accession>
<keyword evidence="5 8" id="KW-0406">Ion transport</keyword>
<evidence type="ECO:0000256" key="8">
    <source>
        <dbReference type="HAMAP-Rule" id="MF_01521"/>
    </source>
</evidence>
<evidence type="ECO:0000256" key="2">
    <source>
        <dbReference type="ARBA" id="ARBA00022475"/>
    </source>
</evidence>
<feature type="transmembrane region" description="Helical" evidence="8">
    <location>
        <begin position="117"/>
        <end position="140"/>
    </location>
</feature>
<dbReference type="InterPro" id="IPR003810">
    <property type="entry name" value="Mntp/YtaF"/>
</dbReference>
<feature type="transmembrane region" description="Helical" evidence="8">
    <location>
        <begin position="152"/>
        <end position="173"/>
    </location>
</feature>
<comment type="caution">
    <text evidence="9">The sequence shown here is derived from an EMBL/GenBank/DDBJ whole genome shotgun (WGS) entry which is preliminary data.</text>
</comment>
<evidence type="ECO:0000313" key="10">
    <source>
        <dbReference type="Proteomes" id="UP001597115"/>
    </source>
</evidence>
<dbReference type="Pfam" id="PF02659">
    <property type="entry name" value="Mntp"/>
    <property type="match status" value="1"/>
</dbReference>
<dbReference type="InterPro" id="IPR022929">
    <property type="entry name" value="Put_MntP"/>
</dbReference>
<evidence type="ECO:0000313" key="9">
    <source>
        <dbReference type="EMBL" id="MFD1610538.1"/>
    </source>
</evidence>
<keyword evidence="4 8" id="KW-1133">Transmembrane helix</keyword>
<organism evidence="9 10">
    <name type="scientific">Sphingomonas tabacisoli</name>
    <dbReference type="NCBI Taxonomy" id="2249466"/>
    <lineage>
        <taxon>Bacteria</taxon>
        <taxon>Pseudomonadati</taxon>
        <taxon>Pseudomonadota</taxon>
        <taxon>Alphaproteobacteria</taxon>
        <taxon>Sphingomonadales</taxon>
        <taxon>Sphingomonadaceae</taxon>
        <taxon>Sphingomonas</taxon>
    </lineage>
</organism>
<protein>
    <recommendedName>
        <fullName evidence="8">Putative manganese efflux pump MntP</fullName>
    </recommendedName>
</protein>
<name>A0ABW4HY25_9SPHN</name>
<dbReference type="EMBL" id="JBHUDY010000001">
    <property type="protein sequence ID" value="MFD1610538.1"/>
    <property type="molecule type" value="Genomic_DNA"/>
</dbReference>
<feature type="transmembrane region" description="Helical" evidence="8">
    <location>
        <begin position="58"/>
        <end position="77"/>
    </location>
</feature>
<keyword evidence="10" id="KW-1185">Reference proteome</keyword>
<gene>
    <name evidence="8" type="primary">mntP</name>
    <name evidence="9" type="ORF">ACFSCW_01835</name>
</gene>
<evidence type="ECO:0000256" key="3">
    <source>
        <dbReference type="ARBA" id="ARBA00022692"/>
    </source>
</evidence>
<dbReference type="PANTHER" id="PTHR35529">
    <property type="entry name" value="MANGANESE EFFLUX PUMP MNTP-RELATED"/>
    <property type="match status" value="1"/>
</dbReference>
<dbReference type="RefSeq" id="WP_380886293.1">
    <property type="nucleotide sequence ID" value="NZ_JBHUDY010000001.1"/>
</dbReference>
<keyword evidence="3 8" id="KW-0812">Transmembrane</keyword>
<keyword evidence="7 8" id="KW-0464">Manganese</keyword>
<comment type="similarity">
    <text evidence="8">Belongs to the MntP (TC 9.B.29) family.</text>
</comment>
<keyword evidence="6 8" id="KW-0472">Membrane</keyword>
<comment type="function">
    <text evidence="8">Probably functions as a manganese efflux pump.</text>
</comment>
<evidence type="ECO:0000256" key="1">
    <source>
        <dbReference type="ARBA" id="ARBA00022448"/>
    </source>
</evidence>
<proteinExistence type="inferred from homology"/>
<reference evidence="10" key="1">
    <citation type="journal article" date="2019" name="Int. J. Syst. Evol. Microbiol.">
        <title>The Global Catalogue of Microorganisms (GCM) 10K type strain sequencing project: providing services to taxonomists for standard genome sequencing and annotation.</title>
        <authorList>
            <consortium name="The Broad Institute Genomics Platform"/>
            <consortium name="The Broad Institute Genome Sequencing Center for Infectious Disease"/>
            <person name="Wu L."/>
            <person name="Ma J."/>
        </authorList>
    </citation>
    <scope>NUCLEOTIDE SEQUENCE [LARGE SCALE GENOMIC DNA]</scope>
    <source>
        <strain evidence="10">CGMCC 1.16275</strain>
    </source>
</reference>
<evidence type="ECO:0000256" key="7">
    <source>
        <dbReference type="ARBA" id="ARBA00023211"/>
    </source>
</evidence>
<comment type="subcellular location">
    <subcellularLocation>
        <location evidence="8">Cell membrane</location>
        <topology evidence="8">Multi-pass membrane protein</topology>
    </subcellularLocation>
</comment>
<feature type="transmembrane region" description="Helical" evidence="8">
    <location>
        <begin position="26"/>
        <end position="52"/>
    </location>
</feature>
<dbReference type="PANTHER" id="PTHR35529:SF1">
    <property type="entry name" value="MANGANESE EFFLUX PUMP MNTP-RELATED"/>
    <property type="match status" value="1"/>
</dbReference>